<evidence type="ECO:0000313" key="3">
    <source>
        <dbReference type="Proteomes" id="UP001523392"/>
    </source>
</evidence>
<dbReference type="RefSeq" id="WP_252955868.1">
    <property type="nucleotide sequence ID" value="NZ_JAFIRR010000183.1"/>
</dbReference>
<reference evidence="2 3" key="1">
    <citation type="submission" date="2021-12" db="EMBL/GenBank/DDBJ databases">
        <title>Siccirubricoccus leaddurans sp. nov., a high concentration Zn2+ tolerance bacterium.</title>
        <authorList>
            <person name="Cao Y."/>
        </authorList>
    </citation>
    <scope>NUCLEOTIDE SEQUENCE [LARGE SCALE GENOMIC DNA]</scope>
    <source>
        <strain evidence="2 3">KC 17139</strain>
    </source>
</reference>
<sequence>MRLANRSGGAAAAGVAPGGLVMLIADEPGDFGTAKAGDWGKVVAVDGDGLLTILLAGYSLPPSAALRSISDISPRIVTPCDSRGQPTGAAARKQWETVNRYRR</sequence>
<comment type="caution">
    <text evidence="2">The sequence shown here is derived from an EMBL/GenBank/DDBJ whole genome shotgun (WGS) entry which is preliminary data.</text>
</comment>
<proteinExistence type="predicted"/>
<dbReference type="EMBL" id="JAFIRR010000183">
    <property type="protein sequence ID" value="MCO6419251.1"/>
    <property type="molecule type" value="Genomic_DNA"/>
</dbReference>
<name>A0ABT1DBE1_9PROT</name>
<dbReference type="Proteomes" id="UP001523392">
    <property type="component" value="Unassembled WGS sequence"/>
</dbReference>
<evidence type="ECO:0000256" key="1">
    <source>
        <dbReference type="SAM" id="MobiDB-lite"/>
    </source>
</evidence>
<gene>
    <name evidence="2" type="ORF">JYK14_24265</name>
</gene>
<organism evidence="2 3">
    <name type="scientific">Siccirubricoccus soli</name>
    <dbReference type="NCBI Taxonomy" id="2899147"/>
    <lineage>
        <taxon>Bacteria</taxon>
        <taxon>Pseudomonadati</taxon>
        <taxon>Pseudomonadota</taxon>
        <taxon>Alphaproteobacteria</taxon>
        <taxon>Acetobacterales</taxon>
        <taxon>Roseomonadaceae</taxon>
        <taxon>Siccirubricoccus</taxon>
    </lineage>
</organism>
<feature type="region of interest" description="Disordered" evidence="1">
    <location>
        <begin position="77"/>
        <end position="103"/>
    </location>
</feature>
<protein>
    <submittedName>
        <fullName evidence="2">Uncharacterized protein</fullName>
    </submittedName>
</protein>
<evidence type="ECO:0000313" key="2">
    <source>
        <dbReference type="EMBL" id="MCO6419251.1"/>
    </source>
</evidence>
<keyword evidence="3" id="KW-1185">Reference proteome</keyword>
<accession>A0ABT1DBE1</accession>